<feature type="transmembrane region" description="Helical" evidence="9">
    <location>
        <begin position="395"/>
        <end position="417"/>
    </location>
</feature>
<feature type="transmembrane region" description="Helical" evidence="9">
    <location>
        <begin position="70"/>
        <end position="91"/>
    </location>
</feature>
<feature type="transmembrane region" description="Helical" evidence="9">
    <location>
        <begin position="306"/>
        <end position="326"/>
    </location>
</feature>
<dbReference type="GO" id="GO:0000155">
    <property type="term" value="F:phosphorelay sensor kinase activity"/>
    <property type="evidence" value="ECO:0007669"/>
    <property type="project" value="InterPro"/>
</dbReference>
<feature type="transmembrane region" description="Helical" evidence="9">
    <location>
        <begin position="274"/>
        <end position="300"/>
    </location>
</feature>
<dbReference type="InterPro" id="IPR011712">
    <property type="entry name" value="Sig_transdc_His_kin_sub3_dim/P"/>
</dbReference>
<organism evidence="11 12">
    <name type="scientific">Kribbella kalugense</name>
    <dbReference type="NCBI Taxonomy" id="2512221"/>
    <lineage>
        <taxon>Bacteria</taxon>
        <taxon>Bacillati</taxon>
        <taxon>Actinomycetota</taxon>
        <taxon>Actinomycetes</taxon>
        <taxon>Propionibacteriales</taxon>
        <taxon>Kribbellaceae</taxon>
        <taxon>Kribbella</taxon>
    </lineage>
</organism>
<name>A0A4R7ZJY8_9ACTN</name>
<gene>
    <name evidence="11" type="ORF">EV650_4328</name>
</gene>
<dbReference type="SMART" id="SM00387">
    <property type="entry name" value="HATPase_c"/>
    <property type="match status" value="1"/>
</dbReference>
<dbReference type="InterPro" id="IPR005467">
    <property type="entry name" value="His_kinase_dom"/>
</dbReference>
<keyword evidence="12" id="KW-1185">Reference proteome</keyword>
<dbReference type="InterPro" id="IPR050482">
    <property type="entry name" value="Sensor_HK_TwoCompSys"/>
</dbReference>
<accession>A0A4R7ZJY8</accession>
<protein>
    <recommendedName>
        <fullName evidence="2">histidine kinase</fullName>
        <ecNumber evidence="2">2.7.13.3</ecNumber>
    </recommendedName>
</protein>
<feature type="transmembrane region" description="Helical" evidence="9">
    <location>
        <begin position="137"/>
        <end position="157"/>
    </location>
</feature>
<dbReference type="EC" id="2.7.13.3" evidence="2"/>
<evidence type="ECO:0000256" key="7">
    <source>
        <dbReference type="ARBA" id="ARBA00022840"/>
    </source>
</evidence>
<feature type="domain" description="Histidine kinase" evidence="10">
    <location>
        <begin position="555"/>
        <end position="649"/>
    </location>
</feature>
<keyword evidence="4" id="KW-0808">Transferase</keyword>
<dbReference type="InterPro" id="IPR003594">
    <property type="entry name" value="HATPase_dom"/>
</dbReference>
<dbReference type="Pfam" id="PF07730">
    <property type="entry name" value="HisKA_3"/>
    <property type="match status" value="1"/>
</dbReference>
<keyword evidence="5" id="KW-0547">Nucleotide-binding</keyword>
<dbReference type="GO" id="GO:0016020">
    <property type="term" value="C:membrane"/>
    <property type="evidence" value="ECO:0007669"/>
    <property type="project" value="InterPro"/>
</dbReference>
<keyword evidence="9" id="KW-0472">Membrane</keyword>
<sequence length="651" mass="70766">MTAVSLLRVTARGPSASRMVAVSTTTGVSTRAHALAWLSVGRRAIWLDAALAVAGLVSLQVGAANSHTDGWPYAWLWLRMVVVLFPLLIAIRRFEPALALPGLVLGAYLAGLVGQLDWFLLGGCVLALWSLAGRCRVPTVLAVAGFSAALPLLLGLIRPKLISLLYPDIADGSADQGGITVHDFKKIAWNGWPRWQALLIVVLALVFLAIRHRSWADAATARARLTDLRGFLRDPAYERVRDVLLAVAASGLILTEIGQDLFEGNWWSAPRWMPYVVAYAALILMFRRLSIVAVLILAAASLIANWQASTDIVTLYCAFGLALYRLIVTPKRSRSLRWTLPTAIAVLAVLPIITIWMPYSAMAVLFPAIRRVGFHFDFDGVLRNPWYSAIMTHRWPVSLSLVLLLPVCAGIAVRLYWRNREAARREVELEQEAVEREAEQVVLTERSNIARDLHDVVAHAVNLMVIQAETGPDLVRRGETDVLAGFQRIGDAGRRALGELDRLLSALRDADGVPDPQLAPQPGLKDVRQLVTDVSSEQLPIELELTGDPALPPAGHQLTAYRLVQEGLTNAVRHSKATKVNVTVAIGAAGIEVKVVDDGAGFDQVAARRGGRHGLAGMRERVRVHHGTLDIGTAPGNGTTIKAWIPVGVAE</sequence>
<dbReference type="PROSITE" id="PS50109">
    <property type="entry name" value="HIS_KIN"/>
    <property type="match status" value="1"/>
</dbReference>
<dbReference type="AlphaFoldDB" id="A0A4R7ZJY8"/>
<keyword evidence="7" id="KW-0067">ATP-binding</keyword>
<keyword evidence="3" id="KW-0597">Phosphoprotein</keyword>
<dbReference type="InterPro" id="IPR036890">
    <property type="entry name" value="HATPase_C_sf"/>
</dbReference>
<evidence type="ECO:0000256" key="5">
    <source>
        <dbReference type="ARBA" id="ARBA00022741"/>
    </source>
</evidence>
<dbReference type="Gene3D" id="1.20.5.1930">
    <property type="match status" value="1"/>
</dbReference>
<evidence type="ECO:0000256" key="2">
    <source>
        <dbReference type="ARBA" id="ARBA00012438"/>
    </source>
</evidence>
<evidence type="ECO:0000256" key="6">
    <source>
        <dbReference type="ARBA" id="ARBA00022777"/>
    </source>
</evidence>
<evidence type="ECO:0000259" key="10">
    <source>
        <dbReference type="PROSITE" id="PS50109"/>
    </source>
</evidence>
<keyword evidence="8" id="KW-0902">Two-component regulatory system</keyword>
<keyword evidence="9" id="KW-1133">Transmembrane helix</keyword>
<feature type="transmembrane region" description="Helical" evidence="9">
    <location>
        <begin position="103"/>
        <end position="131"/>
    </location>
</feature>
<dbReference type="Gene3D" id="3.30.565.10">
    <property type="entry name" value="Histidine kinase-like ATPase, C-terminal domain"/>
    <property type="match status" value="1"/>
</dbReference>
<evidence type="ECO:0000313" key="12">
    <source>
        <dbReference type="Proteomes" id="UP000295447"/>
    </source>
</evidence>
<proteinExistence type="predicted"/>
<dbReference type="PANTHER" id="PTHR24421">
    <property type="entry name" value="NITRATE/NITRITE SENSOR PROTEIN NARX-RELATED"/>
    <property type="match status" value="1"/>
</dbReference>
<keyword evidence="6 11" id="KW-0418">Kinase</keyword>
<feature type="transmembrane region" description="Helical" evidence="9">
    <location>
        <begin position="45"/>
        <end position="64"/>
    </location>
</feature>
<evidence type="ECO:0000256" key="3">
    <source>
        <dbReference type="ARBA" id="ARBA00022553"/>
    </source>
</evidence>
<comment type="caution">
    <text evidence="11">The sequence shown here is derived from an EMBL/GenBank/DDBJ whole genome shotgun (WGS) entry which is preliminary data.</text>
</comment>
<keyword evidence="9" id="KW-0812">Transmembrane</keyword>
<evidence type="ECO:0000256" key="8">
    <source>
        <dbReference type="ARBA" id="ARBA00023012"/>
    </source>
</evidence>
<dbReference type="CDD" id="cd16917">
    <property type="entry name" value="HATPase_UhpB-NarQ-NarX-like"/>
    <property type="match status" value="1"/>
</dbReference>
<dbReference type="GO" id="GO:0005524">
    <property type="term" value="F:ATP binding"/>
    <property type="evidence" value="ECO:0007669"/>
    <property type="project" value="UniProtKB-KW"/>
</dbReference>
<dbReference type="PANTHER" id="PTHR24421:SF10">
    <property type="entry name" value="NITRATE_NITRITE SENSOR PROTEIN NARQ"/>
    <property type="match status" value="1"/>
</dbReference>
<feature type="transmembrane region" description="Helical" evidence="9">
    <location>
        <begin position="338"/>
        <end position="359"/>
    </location>
</feature>
<evidence type="ECO:0000256" key="4">
    <source>
        <dbReference type="ARBA" id="ARBA00022679"/>
    </source>
</evidence>
<dbReference type="GO" id="GO:0046983">
    <property type="term" value="F:protein dimerization activity"/>
    <property type="evidence" value="ECO:0007669"/>
    <property type="project" value="InterPro"/>
</dbReference>
<feature type="transmembrane region" description="Helical" evidence="9">
    <location>
        <begin position="192"/>
        <end position="210"/>
    </location>
</feature>
<dbReference type="SUPFAM" id="SSF55874">
    <property type="entry name" value="ATPase domain of HSP90 chaperone/DNA topoisomerase II/histidine kinase"/>
    <property type="match status" value="1"/>
</dbReference>
<dbReference type="Pfam" id="PF02518">
    <property type="entry name" value="HATPase_c"/>
    <property type="match status" value="1"/>
</dbReference>
<comment type="catalytic activity">
    <reaction evidence="1">
        <text>ATP + protein L-histidine = ADP + protein N-phospho-L-histidine.</text>
        <dbReference type="EC" id="2.7.13.3"/>
    </reaction>
</comment>
<dbReference type="EMBL" id="SODF01000002">
    <property type="protein sequence ID" value="TDW17752.1"/>
    <property type="molecule type" value="Genomic_DNA"/>
</dbReference>
<dbReference type="Proteomes" id="UP000295447">
    <property type="component" value="Unassembled WGS sequence"/>
</dbReference>
<evidence type="ECO:0000256" key="1">
    <source>
        <dbReference type="ARBA" id="ARBA00000085"/>
    </source>
</evidence>
<evidence type="ECO:0000313" key="11">
    <source>
        <dbReference type="EMBL" id="TDW17752.1"/>
    </source>
</evidence>
<reference evidence="11 12" key="1">
    <citation type="submission" date="2019-03" db="EMBL/GenBank/DDBJ databases">
        <title>Genomic Encyclopedia of Type Strains, Phase III (KMG-III): the genomes of soil and plant-associated and newly described type strains.</title>
        <authorList>
            <person name="Whitman W."/>
        </authorList>
    </citation>
    <scope>NUCLEOTIDE SEQUENCE [LARGE SCALE GENOMIC DNA]</scope>
    <source>
        <strain evidence="11 12">VKM Ac-2570</strain>
    </source>
</reference>
<evidence type="ECO:0000256" key="9">
    <source>
        <dbReference type="SAM" id="Phobius"/>
    </source>
</evidence>